<dbReference type="SMART" id="SM00028">
    <property type="entry name" value="TPR"/>
    <property type="match status" value="5"/>
</dbReference>
<keyword evidence="3" id="KW-1185">Reference proteome</keyword>
<feature type="domain" description="HTH cro/C1-type" evidence="1">
    <location>
        <begin position="12"/>
        <end position="61"/>
    </location>
</feature>
<dbReference type="Pfam" id="PF13181">
    <property type="entry name" value="TPR_8"/>
    <property type="match status" value="2"/>
</dbReference>
<evidence type="ECO:0000313" key="3">
    <source>
        <dbReference type="Proteomes" id="UP000812672"/>
    </source>
</evidence>
<dbReference type="CDD" id="cd00093">
    <property type="entry name" value="HTH_XRE"/>
    <property type="match status" value="1"/>
</dbReference>
<reference evidence="2 3" key="1">
    <citation type="journal article" date="2011" name="Int. J. Syst. Evol. Microbiol.">
        <title>Allobacillus halotolerans gen. nov., sp. nov. isolated from shrimp paste.</title>
        <authorList>
            <person name="Sheu S.Y."/>
            <person name="Arun A.B."/>
            <person name="Jiang S.R."/>
            <person name="Young C.C."/>
            <person name="Chen W.M."/>
        </authorList>
    </citation>
    <scope>NUCLEOTIDE SEQUENCE [LARGE SCALE GENOMIC DNA]</scope>
    <source>
        <strain evidence="2 3">LMG 24826</strain>
    </source>
</reference>
<comment type="caution">
    <text evidence="2">The sequence shown here is derived from an EMBL/GenBank/DDBJ whole genome shotgun (WGS) entry which is preliminary data.</text>
</comment>
<organism evidence="2 3">
    <name type="scientific">Allobacillus halotolerans</name>
    <dbReference type="NCBI Taxonomy" id="570278"/>
    <lineage>
        <taxon>Bacteria</taxon>
        <taxon>Bacillati</taxon>
        <taxon>Bacillota</taxon>
        <taxon>Bacilli</taxon>
        <taxon>Bacillales</taxon>
        <taxon>Bacillaceae</taxon>
        <taxon>Allobacillus</taxon>
    </lineage>
</organism>
<dbReference type="InterPro" id="IPR019734">
    <property type="entry name" value="TPR_rpt"/>
</dbReference>
<dbReference type="EMBL" id="JAHLZF010000002">
    <property type="protein sequence ID" value="MBU6079784.1"/>
    <property type="molecule type" value="Genomic_DNA"/>
</dbReference>
<dbReference type="RefSeq" id="WP_216686629.1">
    <property type="nucleotide sequence ID" value="NZ_CAUPKR010000003.1"/>
</dbReference>
<dbReference type="PROSITE" id="PS50943">
    <property type="entry name" value="HTH_CROC1"/>
    <property type="match status" value="1"/>
</dbReference>
<accession>A0ABS6GKU2</accession>
<dbReference type="InterPro" id="IPR001387">
    <property type="entry name" value="Cro/C1-type_HTH"/>
</dbReference>
<dbReference type="SMART" id="SM00530">
    <property type="entry name" value="HTH_XRE"/>
    <property type="match status" value="1"/>
</dbReference>
<name>A0ABS6GKU2_9BACI</name>
<gene>
    <name evidence="2" type="ORF">KQ486_02020</name>
</gene>
<sequence>MSLIGQTIKWHRIRQGITQEQLAEGICSSAYLSKLENNQISFNKEIVSQLCERLELPVEKFIAPSDEHVKKTLENWIDALHHYDLKKADAYYHEIQSLDEKKIAVELSYLYELTLFGHYLLTQQYEKFDEKFKYLQSFSWILEEHYPYSYHKFIGYYYLTKFYCSNAIKHFKQAEKMIKDTSDPELYLMIANAYTRMEMILRSNKYALKAFQIFQAELDYTRVISCQIILGMNYCLIEDFETAESYFRKLRDLDDSQVGSLIKSVIYMCEGMMAMQKQEYEMARECFMKATARQTNHEVELSSYHYLAMTYFYLGENERAFEELNKGISIAKTYQNIRYQFKLKSILYYLREQHEELNQLLFKEAIPFYQKLNEEHELCSYYLLAGSVMNEMKRYKDATKYLMAAYRINRSEDTFLPNLKSAKAKPGLPLLTY</sequence>
<dbReference type="Pfam" id="PF01381">
    <property type="entry name" value="HTH_3"/>
    <property type="match status" value="1"/>
</dbReference>
<dbReference type="Proteomes" id="UP000812672">
    <property type="component" value="Unassembled WGS sequence"/>
</dbReference>
<evidence type="ECO:0000259" key="1">
    <source>
        <dbReference type="PROSITE" id="PS50943"/>
    </source>
</evidence>
<evidence type="ECO:0000313" key="2">
    <source>
        <dbReference type="EMBL" id="MBU6079784.1"/>
    </source>
</evidence>
<proteinExistence type="predicted"/>
<protein>
    <submittedName>
        <fullName evidence="2">Helix-turn-helix domain-containing protein</fullName>
    </submittedName>
</protein>